<feature type="domain" description="NPH3" evidence="6">
    <location>
        <begin position="212"/>
        <end position="487"/>
    </location>
</feature>
<dbReference type="Gene3D" id="3.30.710.10">
    <property type="entry name" value="Potassium Channel Kv1.1, Chain A"/>
    <property type="match status" value="1"/>
</dbReference>
<feature type="domain" description="BTB" evidence="5">
    <location>
        <begin position="25"/>
        <end position="97"/>
    </location>
</feature>
<sequence>MAPAGKALGFYNESNEWFCNAGLPSDLTIVIDRVNFHLHKFPLLSRSGKIEKLIKETESNDKDKGTCFITLEEIPGGTNGFLVAVKFCYGVHVELTPRNIVMVYCLADYLEMTDAYGDDNLFCKAENYFHKNVLKNWKDCMVALQNCKTFVAKADDLQIICKCLNAISTMVCTDSSLFGWPMMMYGRLQSPGGSILWNGIDTGARIQSPESDWWFDDASRLCVALFERLVKTLKAKGIQPEKLTGAIMYYCGKCLHGLGRWQGGQITKTKSIANVSMGNDIIDQRFLLETMVELLPQTKCKSVCRFLLGLLRVGLILGANSKCQDSLERMIGMQLDLATLDGLMIPTYSDSDTLYNTEFVERIIDYYLASEEMGSTVSSSLVPSRNVSKLVDSYMAEIASDVNLKPEKLHSLAQALPESSRSLSDGLYRAMDIYFEAHPWLSEKEKERLCHVINCQKLSVDACAHVSQNKRLPLRFVLQVLFFEQIHIKTALSDCLNMLNTENAPTGPMSIVPHGPVMASQIDGWVSLVHENQGLRADMEKMMARVRELEDQLDKMRQEIKRIS</sequence>
<dbReference type="InterPro" id="IPR043454">
    <property type="entry name" value="NPH3/RPT2-like"/>
</dbReference>
<organism evidence="7 8">
    <name type="scientific">Deinandra increscens subsp. villosa</name>
    <dbReference type="NCBI Taxonomy" id="3103831"/>
    <lineage>
        <taxon>Eukaryota</taxon>
        <taxon>Viridiplantae</taxon>
        <taxon>Streptophyta</taxon>
        <taxon>Embryophyta</taxon>
        <taxon>Tracheophyta</taxon>
        <taxon>Spermatophyta</taxon>
        <taxon>Magnoliopsida</taxon>
        <taxon>eudicotyledons</taxon>
        <taxon>Gunneridae</taxon>
        <taxon>Pentapetalae</taxon>
        <taxon>asterids</taxon>
        <taxon>campanulids</taxon>
        <taxon>Asterales</taxon>
        <taxon>Asteraceae</taxon>
        <taxon>Asteroideae</taxon>
        <taxon>Heliantheae alliance</taxon>
        <taxon>Madieae</taxon>
        <taxon>Madiinae</taxon>
        <taxon>Deinandra</taxon>
    </lineage>
</organism>
<dbReference type="InterPro" id="IPR000210">
    <property type="entry name" value="BTB/POZ_dom"/>
</dbReference>
<name>A0AAP0GV30_9ASTR</name>
<evidence type="ECO:0000313" key="8">
    <source>
        <dbReference type="Proteomes" id="UP001408789"/>
    </source>
</evidence>
<accession>A0AAP0GV30</accession>
<proteinExistence type="inferred from homology"/>
<comment type="caution">
    <text evidence="7">The sequence shown here is derived from an EMBL/GenBank/DDBJ whole genome shotgun (WGS) entry which is preliminary data.</text>
</comment>
<protein>
    <submittedName>
        <fullName evidence="7">Uncharacterized protein</fullName>
    </submittedName>
</protein>
<evidence type="ECO:0000313" key="7">
    <source>
        <dbReference type="EMBL" id="KAK9061587.1"/>
    </source>
</evidence>
<evidence type="ECO:0000256" key="3">
    <source>
        <dbReference type="PROSITE-ProRule" id="PRU00982"/>
    </source>
</evidence>
<dbReference type="InterPro" id="IPR027356">
    <property type="entry name" value="NPH3_dom"/>
</dbReference>
<evidence type="ECO:0000256" key="4">
    <source>
        <dbReference type="SAM" id="Coils"/>
    </source>
</evidence>
<dbReference type="Pfam" id="PF03000">
    <property type="entry name" value="NPH3"/>
    <property type="match status" value="1"/>
</dbReference>
<dbReference type="AlphaFoldDB" id="A0AAP0GV30"/>
<dbReference type="PANTHER" id="PTHR32370">
    <property type="entry name" value="OS12G0117600 PROTEIN"/>
    <property type="match status" value="1"/>
</dbReference>
<keyword evidence="8" id="KW-1185">Reference proteome</keyword>
<comment type="pathway">
    <text evidence="1">Protein modification; protein ubiquitination.</text>
</comment>
<dbReference type="PROSITE" id="PS51649">
    <property type="entry name" value="NPH3"/>
    <property type="match status" value="1"/>
</dbReference>
<gene>
    <name evidence="7" type="ORF">SSX86_018769</name>
</gene>
<keyword evidence="4" id="KW-0175">Coiled coil</keyword>
<keyword evidence="2" id="KW-0833">Ubl conjugation pathway</keyword>
<dbReference type="InterPro" id="IPR011333">
    <property type="entry name" value="SKP1/BTB/POZ_sf"/>
</dbReference>
<dbReference type="Proteomes" id="UP001408789">
    <property type="component" value="Unassembled WGS sequence"/>
</dbReference>
<comment type="similarity">
    <text evidence="3">Belongs to the NPH3 family.</text>
</comment>
<reference evidence="7 8" key="1">
    <citation type="submission" date="2024-04" db="EMBL/GenBank/DDBJ databases">
        <title>The reference genome of an endangered Asteraceae, Deinandra increscens subsp. villosa, native to the Central Coast of California.</title>
        <authorList>
            <person name="Guilliams M."/>
            <person name="Hasenstab-Lehman K."/>
            <person name="Meyer R."/>
            <person name="Mcevoy S."/>
        </authorList>
    </citation>
    <scope>NUCLEOTIDE SEQUENCE [LARGE SCALE GENOMIC DNA]</scope>
    <source>
        <tissue evidence="7">Leaf</tissue>
    </source>
</reference>
<evidence type="ECO:0000256" key="1">
    <source>
        <dbReference type="ARBA" id="ARBA00004906"/>
    </source>
</evidence>
<dbReference type="PROSITE" id="PS50097">
    <property type="entry name" value="BTB"/>
    <property type="match status" value="1"/>
</dbReference>
<evidence type="ECO:0000256" key="2">
    <source>
        <dbReference type="ARBA" id="ARBA00022786"/>
    </source>
</evidence>
<dbReference type="EMBL" id="JBCNJP010000019">
    <property type="protein sequence ID" value="KAK9061587.1"/>
    <property type="molecule type" value="Genomic_DNA"/>
</dbReference>
<dbReference type="Pfam" id="PF00651">
    <property type="entry name" value="BTB"/>
    <property type="match status" value="1"/>
</dbReference>
<evidence type="ECO:0000259" key="6">
    <source>
        <dbReference type="PROSITE" id="PS51649"/>
    </source>
</evidence>
<feature type="coiled-coil region" evidence="4">
    <location>
        <begin position="532"/>
        <end position="559"/>
    </location>
</feature>
<evidence type="ECO:0000259" key="5">
    <source>
        <dbReference type="PROSITE" id="PS50097"/>
    </source>
</evidence>
<dbReference type="SUPFAM" id="SSF54695">
    <property type="entry name" value="POZ domain"/>
    <property type="match status" value="1"/>
</dbReference>